<dbReference type="PANTHER" id="PTHR37421">
    <property type="entry name" value="UPF0260 PROTEIN YCGN"/>
    <property type="match status" value="1"/>
</dbReference>
<dbReference type="PANTHER" id="PTHR37421:SF1">
    <property type="entry name" value="UPF0260 PROTEIN YCGN"/>
    <property type="match status" value="1"/>
</dbReference>
<evidence type="ECO:0000313" key="1">
    <source>
        <dbReference type="EMBL" id="KAB0666587.1"/>
    </source>
</evidence>
<dbReference type="RefSeq" id="WP_151127340.1">
    <property type="nucleotide sequence ID" value="NZ_VZQZ01000002.1"/>
</dbReference>
<proteinExistence type="predicted"/>
<evidence type="ECO:0000313" key="2">
    <source>
        <dbReference type="Proteomes" id="UP000420562"/>
    </source>
</evidence>
<name>A0A7J4ZTR2_9BACT</name>
<accession>A0A7J4ZTR2</accession>
<keyword evidence="2" id="KW-1185">Reference proteome</keyword>
<dbReference type="Proteomes" id="UP000420562">
    <property type="component" value="Unassembled WGS sequence"/>
</dbReference>
<sequence>MIDAANNDAQWDSLCKQCGLCCFEKLEDERGTILYTQTPCRYLDVTSRRCKIFERRFEINPSCVKLTPELVPTLRWLPNDCGYRRSTVELPIEPRRIRRRGRKGHKQKKPA</sequence>
<protein>
    <submittedName>
        <fullName evidence="1">YcgN family cysteine cluster protein</fullName>
    </submittedName>
</protein>
<gene>
    <name evidence="1" type="ORF">F6V25_03995</name>
</gene>
<organism evidence="1 2">
    <name type="scientific">Oryzomonas japonica</name>
    <dbReference type="NCBI Taxonomy" id="2603858"/>
    <lineage>
        <taxon>Bacteria</taxon>
        <taxon>Pseudomonadati</taxon>
        <taxon>Thermodesulfobacteriota</taxon>
        <taxon>Desulfuromonadia</taxon>
        <taxon>Geobacterales</taxon>
        <taxon>Geobacteraceae</taxon>
        <taxon>Oryzomonas</taxon>
    </lineage>
</organism>
<dbReference type="EMBL" id="VZQZ01000002">
    <property type="protein sequence ID" value="KAB0666587.1"/>
    <property type="molecule type" value="Genomic_DNA"/>
</dbReference>
<comment type="caution">
    <text evidence="1">The sequence shown here is derived from an EMBL/GenBank/DDBJ whole genome shotgun (WGS) entry which is preliminary data.</text>
</comment>
<reference evidence="1 2" key="1">
    <citation type="submission" date="2019-09" db="EMBL/GenBank/DDBJ databases">
        <title>Geobacter sp. Red96, a novel strain isolated from paddy soil.</title>
        <authorList>
            <person name="Xu Z."/>
            <person name="Masuda Y."/>
            <person name="Itoh H."/>
            <person name="Senoo K."/>
        </authorList>
    </citation>
    <scope>NUCLEOTIDE SEQUENCE [LARGE SCALE GENOMIC DNA]</scope>
    <source>
        <strain evidence="1 2">Red96</strain>
    </source>
</reference>
<dbReference type="AlphaFoldDB" id="A0A7J4ZTR2"/>
<dbReference type="InterPro" id="IPR008228">
    <property type="entry name" value="UCP006173"/>
</dbReference>